<comment type="function">
    <text evidence="2">Component of the 26S proteasome, a multiprotein complex involved in the ATP-dependent degradation of ubiquitinated proteins.</text>
</comment>
<dbReference type="STRING" id="6216.A0A0R3SVZ6"/>
<protein>
    <recommendedName>
        <fullName evidence="2">26S proteasome complex subunit SEM1</fullName>
    </recommendedName>
</protein>
<accession>A0A0R3SVZ6</accession>
<dbReference type="CDD" id="cd13768">
    <property type="entry name" value="DSS1_Sem1"/>
    <property type="match status" value="1"/>
</dbReference>
<dbReference type="GO" id="GO:0000724">
    <property type="term" value="P:double-strand break repair via homologous recombination"/>
    <property type="evidence" value="ECO:0007669"/>
    <property type="project" value="TreeGrafter"/>
</dbReference>
<keyword evidence="6" id="KW-1185">Reference proteome</keyword>
<dbReference type="GO" id="GO:0043248">
    <property type="term" value="P:proteasome assembly"/>
    <property type="evidence" value="ECO:0007669"/>
    <property type="project" value="UniProtKB-UniRule"/>
</dbReference>
<dbReference type="WBParaSite" id="HDID_0000979101-mRNA-1">
    <property type="protein sequence ID" value="HDID_0000979101-mRNA-1"/>
    <property type="gene ID" value="HDID_0000979101"/>
</dbReference>
<dbReference type="GO" id="GO:0005634">
    <property type="term" value="C:nucleus"/>
    <property type="evidence" value="ECO:0007669"/>
    <property type="project" value="UniProtKB-SubCell"/>
</dbReference>
<proteinExistence type="inferred from homology"/>
<organism evidence="7">
    <name type="scientific">Hymenolepis diminuta</name>
    <name type="common">Rat tapeworm</name>
    <dbReference type="NCBI Taxonomy" id="6216"/>
    <lineage>
        <taxon>Eukaryota</taxon>
        <taxon>Metazoa</taxon>
        <taxon>Spiralia</taxon>
        <taxon>Lophotrochozoa</taxon>
        <taxon>Platyhelminthes</taxon>
        <taxon>Cestoda</taxon>
        <taxon>Eucestoda</taxon>
        <taxon>Cyclophyllidea</taxon>
        <taxon>Hymenolepididae</taxon>
        <taxon>Hymenolepis</taxon>
    </lineage>
</organism>
<reference evidence="4 6" key="3">
    <citation type="submission" date="2019-07" db="EMBL/GenBank/DDBJ databases">
        <authorList>
            <person name="Jastrzebski P J."/>
            <person name="Paukszto L."/>
            <person name="Jastrzebski P J."/>
        </authorList>
    </citation>
    <scope>NUCLEOTIDE SEQUENCE [LARGE SCALE GENOMIC DNA]</scope>
    <source>
        <strain evidence="4 6">WMS-il1</strain>
    </source>
</reference>
<evidence type="ECO:0000313" key="3">
    <source>
        <dbReference type="EMBL" id="VDL62208.1"/>
    </source>
</evidence>
<keyword evidence="2" id="KW-0647">Proteasome</keyword>
<dbReference type="PANTHER" id="PTHR16771">
    <property type="entry name" value="26 PROTEASOME COMPLEX SUBUNIT DSS1"/>
    <property type="match status" value="1"/>
</dbReference>
<evidence type="ECO:0000313" key="7">
    <source>
        <dbReference type="WBParaSite" id="HDID_0000979101-mRNA-1"/>
    </source>
</evidence>
<dbReference type="GO" id="GO:0008541">
    <property type="term" value="C:proteasome regulatory particle, lid subcomplex"/>
    <property type="evidence" value="ECO:0007669"/>
    <property type="project" value="UniProtKB-UniRule"/>
</dbReference>
<dbReference type="AlphaFoldDB" id="A0A0R3SVZ6"/>
<evidence type="ECO:0000313" key="5">
    <source>
        <dbReference type="Proteomes" id="UP000274504"/>
    </source>
</evidence>
<evidence type="ECO:0000256" key="1">
    <source>
        <dbReference type="ARBA" id="ARBA00034491"/>
    </source>
</evidence>
<dbReference type="InterPro" id="IPR007834">
    <property type="entry name" value="DSS1_SEM1"/>
</dbReference>
<dbReference type="PANTHER" id="PTHR16771:SF0">
    <property type="entry name" value="26S PROTEASOME COMPLEX SUBUNIT SEM1"/>
    <property type="match status" value="1"/>
</dbReference>
<dbReference type="Proteomes" id="UP000321570">
    <property type="component" value="Unassembled WGS sequence"/>
</dbReference>
<sequence>MAVNSKEENGTNRTKSVVDLGILEADDDFEEFPADECAAGPSDDNGEVSLWEDNWDDDIIEEEFSNLLRAEFQKLGKAFVLPEIVPSKL</sequence>
<name>A0A0R3SVZ6_HYMDI</name>
<gene>
    <name evidence="3" type="ORF">HDID_LOCUS9789</name>
    <name evidence="4" type="ORF">WMSIL1_LOCUS14887</name>
</gene>
<evidence type="ECO:0000256" key="2">
    <source>
        <dbReference type="RuleBase" id="RU369057"/>
    </source>
</evidence>
<comment type="similarity">
    <text evidence="1 2">Belongs to the DSS1/SEM1 family.</text>
</comment>
<dbReference type="GO" id="GO:0006406">
    <property type="term" value="P:mRNA export from nucleus"/>
    <property type="evidence" value="ECO:0007669"/>
    <property type="project" value="UniProtKB-UniRule"/>
</dbReference>
<reference evidence="3 5" key="2">
    <citation type="submission" date="2018-11" db="EMBL/GenBank/DDBJ databases">
        <authorList>
            <consortium name="Pathogen Informatics"/>
        </authorList>
    </citation>
    <scope>NUCLEOTIDE SEQUENCE [LARGE SCALE GENOMIC DNA]</scope>
</reference>
<dbReference type="EMBL" id="CABIJS010000719">
    <property type="protein sequence ID" value="VUZ57571.1"/>
    <property type="molecule type" value="Genomic_DNA"/>
</dbReference>
<dbReference type="Proteomes" id="UP000274504">
    <property type="component" value="Unassembled WGS sequence"/>
</dbReference>
<evidence type="ECO:0000313" key="4">
    <source>
        <dbReference type="EMBL" id="VUZ57571.1"/>
    </source>
</evidence>
<dbReference type="SMART" id="SM01385">
    <property type="entry name" value="DSS1_SEM1"/>
    <property type="match status" value="1"/>
</dbReference>
<evidence type="ECO:0000313" key="6">
    <source>
        <dbReference type="Proteomes" id="UP000321570"/>
    </source>
</evidence>
<dbReference type="EMBL" id="UYSG01011396">
    <property type="protein sequence ID" value="VDL62208.1"/>
    <property type="molecule type" value="Genomic_DNA"/>
</dbReference>
<keyword evidence="2" id="KW-0539">Nucleus</keyword>
<comment type="subcellular location">
    <subcellularLocation>
        <location evidence="2">Nucleus</location>
    </subcellularLocation>
</comment>
<dbReference type="Pfam" id="PF05160">
    <property type="entry name" value="DSS1_SEM1"/>
    <property type="match status" value="1"/>
</dbReference>
<reference evidence="7" key="1">
    <citation type="submission" date="2017-02" db="UniProtKB">
        <authorList>
            <consortium name="WormBaseParasite"/>
        </authorList>
    </citation>
    <scope>IDENTIFICATION</scope>
</reference>